<dbReference type="Gene3D" id="3.90.79.10">
    <property type="entry name" value="Nucleoside Triphosphate Pyrophosphohydrolase"/>
    <property type="match status" value="1"/>
</dbReference>
<reference evidence="5" key="1">
    <citation type="submission" date="2022-02" db="EMBL/GenBank/DDBJ databases">
        <authorList>
            <person name="Giguere J D."/>
        </authorList>
    </citation>
    <scope>NUCLEOTIDE SEQUENCE</scope>
    <source>
        <strain evidence="5">CCAP 1055/1</strain>
    </source>
</reference>
<dbReference type="SUPFAM" id="SSF55811">
    <property type="entry name" value="Nudix"/>
    <property type="match status" value="1"/>
</dbReference>
<evidence type="ECO:0000256" key="3">
    <source>
        <dbReference type="SAM" id="MobiDB-lite"/>
    </source>
</evidence>
<dbReference type="AlphaFoldDB" id="A0A8J9X6H7"/>
<feature type="domain" description="Nudix hydrolase" evidence="4">
    <location>
        <begin position="176"/>
        <end position="236"/>
    </location>
</feature>
<dbReference type="InterPro" id="IPR015797">
    <property type="entry name" value="NUDIX_hydrolase-like_dom_sf"/>
</dbReference>
<dbReference type="PANTHER" id="PTHR12629">
    <property type="entry name" value="DIPHOSPHOINOSITOL POLYPHOSPHATE PHOSPHOHYDROLASE"/>
    <property type="match status" value="1"/>
</dbReference>
<gene>
    <name evidence="5" type="ORF">PTTT1_LOCUS39773</name>
</gene>
<name>A0A8J9X6H7_PHATR</name>
<accession>A0A8J9X6H7</accession>
<proteinExistence type="predicted"/>
<dbReference type="Proteomes" id="UP000836788">
    <property type="component" value="Chromosome 3"/>
</dbReference>
<dbReference type="EMBL" id="OU594944">
    <property type="protein sequence ID" value="CAG9288839.1"/>
    <property type="molecule type" value="Genomic_DNA"/>
</dbReference>
<protein>
    <recommendedName>
        <fullName evidence="4">Nudix hydrolase domain-containing protein</fullName>
    </recommendedName>
</protein>
<organism evidence="5">
    <name type="scientific">Phaeodactylum tricornutum</name>
    <name type="common">Diatom</name>
    <dbReference type="NCBI Taxonomy" id="2850"/>
    <lineage>
        <taxon>Eukaryota</taxon>
        <taxon>Sar</taxon>
        <taxon>Stramenopiles</taxon>
        <taxon>Ochrophyta</taxon>
        <taxon>Bacillariophyta</taxon>
        <taxon>Bacillariophyceae</taxon>
        <taxon>Bacillariophycidae</taxon>
        <taxon>Naviculales</taxon>
        <taxon>Phaeodactylaceae</taxon>
        <taxon>Phaeodactylum</taxon>
    </lineage>
</organism>
<dbReference type="PANTHER" id="PTHR12629:SF0">
    <property type="entry name" value="DIPHOSPHOINOSITOL-POLYPHOSPHATE DIPHOSPHATASE"/>
    <property type="match status" value="1"/>
</dbReference>
<dbReference type="GO" id="GO:0016787">
    <property type="term" value="F:hydrolase activity"/>
    <property type="evidence" value="ECO:0007669"/>
    <property type="project" value="UniProtKB-KW"/>
</dbReference>
<keyword evidence="2" id="KW-0378">Hydrolase</keyword>
<dbReference type="GO" id="GO:0005737">
    <property type="term" value="C:cytoplasm"/>
    <property type="evidence" value="ECO:0007669"/>
    <property type="project" value="TreeGrafter"/>
</dbReference>
<evidence type="ECO:0000256" key="1">
    <source>
        <dbReference type="ARBA" id="ARBA00022723"/>
    </source>
</evidence>
<sequence>MATAQVWMVNDTNCTMNPSSLPIADELAPHKDSDATAHNIAHDFAQTLTTPASTGRPKTAPICMDENLRSQAMTTEELAAFAFTAPMKSNVSLFPVVPVSSNSSECTRESDLDVLSDHEHFSKGVSDQSVASTPVRMDRALTDELNAKVSLRKTSRQGRSTQRWAEEEDTASGAIRLVTGCVPILKDGKILFASASRKSEWILPKGGWEEDETMPESAVRECFEEAGVLGVLGPPLRTIQYETRKAKKRRLELENSNLAPLRSTKAKMTDTCGSVLSDIEGAVTDGTALPPAPVVTAPTLMLSEEAMSRILGHPSKPGRPTTKAAPVHPSDDTVSIASTTLSATYSQVRMTLFPLYVTSVMDVWPESGRFRKAVSIDQALQLLETRPELQAAVREVQERSLHEVSNLSSLPPASFR</sequence>
<dbReference type="GO" id="GO:0046872">
    <property type="term" value="F:metal ion binding"/>
    <property type="evidence" value="ECO:0007669"/>
    <property type="project" value="UniProtKB-KW"/>
</dbReference>
<evidence type="ECO:0000256" key="2">
    <source>
        <dbReference type="ARBA" id="ARBA00022801"/>
    </source>
</evidence>
<keyword evidence="1" id="KW-0479">Metal-binding</keyword>
<dbReference type="GO" id="GO:0005634">
    <property type="term" value="C:nucleus"/>
    <property type="evidence" value="ECO:0007669"/>
    <property type="project" value="TreeGrafter"/>
</dbReference>
<feature type="region of interest" description="Disordered" evidence="3">
    <location>
        <begin position="312"/>
        <end position="331"/>
    </location>
</feature>
<evidence type="ECO:0000259" key="4">
    <source>
        <dbReference type="Pfam" id="PF00293"/>
    </source>
</evidence>
<dbReference type="InterPro" id="IPR000086">
    <property type="entry name" value="NUDIX_hydrolase_dom"/>
</dbReference>
<dbReference type="Pfam" id="PF00293">
    <property type="entry name" value="NUDIX"/>
    <property type="match status" value="1"/>
</dbReference>
<evidence type="ECO:0000313" key="5">
    <source>
        <dbReference type="EMBL" id="CAG9288839.1"/>
    </source>
</evidence>